<dbReference type="Gene3D" id="1.10.287.690">
    <property type="entry name" value="Helix hairpin bin"/>
    <property type="match status" value="1"/>
</dbReference>
<feature type="domain" description="DNA-directed DNA polymerase family B mitochondria/virus" evidence="12">
    <location>
        <begin position="179"/>
        <end position="478"/>
    </location>
</feature>
<dbReference type="PANTHER" id="PTHR33568:SF3">
    <property type="entry name" value="DNA-DIRECTED DNA POLYMERASE"/>
    <property type="match status" value="1"/>
</dbReference>
<dbReference type="GO" id="GO:0016787">
    <property type="term" value="F:hydrolase activity"/>
    <property type="evidence" value="ECO:0007669"/>
    <property type="project" value="UniProtKB-KW"/>
</dbReference>
<keyword evidence="4" id="KW-0548">Nucleotidyltransferase</keyword>
<accession>A0A3G3LXZ4</accession>
<dbReference type="PANTHER" id="PTHR33568">
    <property type="entry name" value="DNA POLYMERASE"/>
    <property type="match status" value="1"/>
</dbReference>
<dbReference type="EC" id="2.7.7.7" evidence="2"/>
<evidence type="ECO:0000256" key="2">
    <source>
        <dbReference type="ARBA" id="ARBA00012417"/>
    </source>
</evidence>
<evidence type="ECO:0000256" key="3">
    <source>
        <dbReference type="ARBA" id="ARBA00022679"/>
    </source>
</evidence>
<dbReference type="Pfam" id="PF03175">
    <property type="entry name" value="DNA_pol_B_2"/>
    <property type="match status" value="2"/>
</dbReference>
<dbReference type="InterPro" id="IPR006172">
    <property type="entry name" value="DNA-dir_DNA_pol_B"/>
</dbReference>
<dbReference type="GO" id="GO:0039693">
    <property type="term" value="P:viral DNA genome replication"/>
    <property type="evidence" value="ECO:0007669"/>
    <property type="project" value="UniProtKB-KW"/>
</dbReference>
<evidence type="ECO:0000256" key="10">
    <source>
        <dbReference type="ARBA" id="ARBA00023125"/>
    </source>
</evidence>
<dbReference type="Gene3D" id="3.30.1770.10">
    <property type="entry name" value="TPR 1 domain of DNA polymerase"/>
    <property type="match status" value="1"/>
</dbReference>
<dbReference type="InterPro" id="IPR012337">
    <property type="entry name" value="RNaseH-like_sf"/>
</dbReference>
<dbReference type="InterPro" id="IPR023211">
    <property type="entry name" value="DNA_pol_palm_dom_sf"/>
</dbReference>
<dbReference type="Proteomes" id="UP000270032">
    <property type="component" value="Segment"/>
</dbReference>
<keyword evidence="9" id="KW-1194">Viral DNA replication</keyword>
<dbReference type="GO" id="GO:0006260">
    <property type="term" value="P:DNA replication"/>
    <property type="evidence" value="ECO:0007669"/>
    <property type="project" value="UniProtKB-KW"/>
</dbReference>
<feature type="domain" description="DNA-directed DNA polymerase family B mitochondria/virus" evidence="12">
    <location>
        <begin position="72"/>
        <end position="168"/>
    </location>
</feature>
<dbReference type="GO" id="GO:0004518">
    <property type="term" value="F:nuclease activity"/>
    <property type="evidence" value="ECO:0007669"/>
    <property type="project" value="UniProtKB-KW"/>
</dbReference>
<dbReference type="InterPro" id="IPR036397">
    <property type="entry name" value="RNaseH_sf"/>
</dbReference>
<keyword evidence="3" id="KW-0808">Transferase</keyword>
<evidence type="ECO:0000256" key="1">
    <source>
        <dbReference type="ARBA" id="ARBA00005755"/>
    </source>
</evidence>
<dbReference type="RefSeq" id="YP_009842155.1">
    <property type="nucleotide sequence ID" value="NC_048739.1"/>
</dbReference>
<gene>
    <name evidence="13" type="primary">7</name>
    <name evidence="13" type="ORF">PBI_ANJALI_7</name>
</gene>
<dbReference type="GeneID" id="55612353"/>
<dbReference type="EMBL" id="MK016490">
    <property type="protein sequence ID" value="AYQ98978.1"/>
    <property type="molecule type" value="Genomic_DNA"/>
</dbReference>
<dbReference type="GO" id="GO:0000166">
    <property type="term" value="F:nucleotide binding"/>
    <property type="evidence" value="ECO:0007669"/>
    <property type="project" value="InterPro"/>
</dbReference>
<evidence type="ECO:0000256" key="7">
    <source>
        <dbReference type="ARBA" id="ARBA00022801"/>
    </source>
</evidence>
<dbReference type="SUPFAM" id="SSF56672">
    <property type="entry name" value="DNA/RNA polymerases"/>
    <property type="match status" value="1"/>
</dbReference>
<dbReference type="KEGG" id="vg:55612353"/>
<keyword evidence="10" id="KW-0238">DNA-binding</keyword>
<keyword evidence="7" id="KW-0378">Hydrolase</keyword>
<organism evidence="13 14">
    <name type="scientific">Arthrobacter phage Anjali</name>
    <dbReference type="NCBI Taxonomy" id="2484217"/>
    <lineage>
        <taxon>Viruses</taxon>
        <taxon>Duplodnaviria</taxon>
        <taxon>Heunggongvirae</taxon>
        <taxon>Uroviricota</taxon>
        <taxon>Caudoviricetes</taxon>
        <taxon>Anjalivirus</taxon>
        <taxon>Anjalivirus anjali</taxon>
    </lineage>
</organism>
<proteinExistence type="inferred from homology"/>
<reference evidence="13 14" key="1">
    <citation type="submission" date="2018-10" db="EMBL/GenBank/DDBJ databases">
        <authorList>
            <person name="Rimple P.A."/>
            <person name="Stoner T.H."/>
            <person name="Garlena R.A."/>
            <person name="Russell D.A."/>
            <person name="Pope W.H."/>
            <person name="Jacobs-Sera D."/>
            <person name="Hatfull G.F."/>
        </authorList>
    </citation>
    <scope>NUCLEOTIDE SEQUENCE [LARGE SCALE GENOMIC DNA]</scope>
</reference>
<dbReference type="SUPFAM" id="SSF53098">
    <property type="entry name" value="Ribonuclease H-like"/>
    <property type="match status" value="1"/>
</dbReference>
<evidence type="ECO:0000256" key="6">
    <source>
        <dbReference type="ARBA" id="ARBA00022722"/>
    </source>
</evidence>
<keyword evidence="6" id="KW-0540">Nuclease</keyword>
<evidence type="ECO:0000313" key="14">
    <source>
        <dbReference type="Proteomes" id="UP000270032"/>
    </source>
</evidence>
<evidence type="ECO:0000256" key="11">
    <source>
        <dbReference type="ARBA" id="ARBA00049244"/>
    </source>
</evidence>
<dbReference type="InterPro" id="IPR004868">
    <property type="entry name" value="DNA-dir_DNA_pol_B_mt/vir"/>
</dbReference>
<evidence type="ECO:0000259" key="12">
    <source>
        <dbReference type="Pfam" id="PF03175"/>
    </source>
</evidence>
<comment type="catalytic activity">
    <reaction evidence="11">
        <text>DNA(n) + a 2'-deoxyribonucleoside 5'-triphosphate = DNA(n+1) + diphosphate</text>
        <dbReference type="Rhea" id="RHEA:22508"/>
        <dbReference type="Rhea" id="RHEA-COMP:17339"/>
        <dbReference type="Rhea" id="RHEA-COMP:17340"/>
        <dbReference type="ChEBI" id="CHEBI:33019"/>
        <dbReference type="ChEBI" id="CHEBI:61560"/>
        <dbReference type="ChEBI" id="CHEBI:173112"/>
        <dbReference type="EC" id="2.7.7.7"/>
    </reaction>
</comment>
<dbReference type="Gene3D" id="4.10.80.20">
    <property type="entry name" value="DNA polymerase, domain 5"/>
    <property type="match status" value="1"/>
</dbReference>
<protein>
    <recommendedName>
        <fullName evidence="2">DNA-directed DNA polymerase</fullName>
        <ecNumber evidence="2">2.7.7.7</ecNumber>
    </recommendedName>
</protein>
<keyword evidence="5" id="KW-0235">DNA replication</keyword>
<dbReference type="InterPro" id="IPR043502">
    <property type="entry name" value="DNA/RNA_pol_sf"/>
</dbReference>
<dbReference type="Gene3D" id="3.90.1600.10">
    <property type="entry name" value="Palm domain of DNA polymerase"/>
    <property type="match status" value="1"/>
</dbReference>
<comment type="similarity">
    <text evidence="1">Belongs to the DNA polymerase type-B family.</text>
</comment>
<dbReference type="Gene3D" id="4.10.80.30">
    <property type="entry name" value="DNA polymerase, domain 6"/>
    <property type="match status" value="1"/>
</dbReference>
<dbReference type="GO" id="GO:0003677">
    <property type="term" value="F:DNA binding"/>
    <property type="evidence" value="ECO:0007669"/>
    <property type="project" value="UniProtKB-KW"/>
</dbReference>
<evidence type="ECO:0000313" key="13">
    <source>
        <dbReference type="EMBL" id="AYQ98978.1"/>
    </source>
</evidence>
<name>A0A3G3LXZ4_9CAUD</name>
<evidence type="ECO:0000256" key="8">
    <source>
        <dbReference type="ARBA" id="ARBA00022932"/>
    </source>
</evidence>
<evidence type="ECO:0000256" key="5">
    <source>
        <dbReference type="ARBA" id="ARBA00022705"/>
    </source>
</evidence>
<sequence>MRFIPAFLARFVGAIMGGRKQAQYVADFETTTDPDDCRVWAYGLANINTADSLWDVEIGPSIHRFFDRMSEEDSVCYFHNLKFDGEFIFWQLFKEGYVHVKDRPHRPGQFSTLISSMGSFYSITVRWKNGKKTEFRDSLKKLPYSVAVVAKAFNQPEQKGDLDYAAYRAPGHIPTAAERAYIAADVLIVARALKTQFDQGMTKLTVGSDSLAEFKKITGTRLYDKLFPVLPDEMDAEIRAAYRGGFTYADTRFRGKVTRGGITYDVNSLYPSVMYDRVLPYGEPIYAPGLPSPTREYPLFIVSLTFTAKLKPGHIPCIQVKGSSHFLATEYQTEITEPVTISCTNVDLELWEDHYDLDILSYNGGWLFRGVSGLFTEFIDKWMDVKANNEGGLRALAKLQLNALYGKFGTNPNITPKEPVYDPDTNTVRLVLGDEETKDPIYTAMACFVTAYARDVTIRAAQDNYPHFAYADTDSLHLLIDDDPIGLDVDPHKLGAWKREYRFEAGLFVRAKAYIERLPSPTHEPEDCPLVGQDFGIRDKHGEWCRHVTHVAGMPDRIGARLTIPDFQEGKKFRGKLQPKRVPGGIVLEDIGFTLKMS</sequence>
<keyword evidence="14" id="KW-1185">Reference proteome</keyword>
<keyword evidence="8" id="KW-0239">DNA-directed DNA polymerase</keyword>
<evidence type="ECO:0000256" key="4">
    <source>
        <dbReference type="ARBA" id="ARBA00022695"/>
    </source>
</evidence>
<dbReference type="Gene3D" id="3.30.420.10">
    <property type="entry name" value="Ribonuclease H-like superfamily/Ribonuclease H"/>
    <property type="match status" value="1"/>
</dbReference>
<dbReference type="PRINTS" id="PR00106">
    <property type="entry name" value="DNAPOLB"/>
</dbReference>
<dbReference type="GO" id="GO:0003887">
    <property type="term" value="F:DNA-directed DNA polymerase activity"/>
    <property type="evidence" value="ECO:0007669"/>
    <property type="project" value="UniProtKB-KW"/>
</dbReference>
<evidence type="ECO:0000256" key="9">
    <source>
        <dbReference type="ARBA" id="ARBA00023109"/>
    </source>
</evidence>